<feature type="region of interest" description="Disordered" evidence="1">
    <location>
        <begin position="2013"/>
        <end position="2095"/>
    </location>
</feature>
<evidence type="ECO:0000313" key="3">
    <source>
        <dbReference type="EMBL" id="KAK2959343.1"/>
    </source>
</evidence>
<feature type="transmembrane region" description="Helical" evidence="2">
    <location>
        <begin position="15"/>
        <end position="32"/>
    </location>
</feature>
<feature type="compositionally biased region" description="Polar residues" evidence="1">
    <location>
        <begin position="2018"/>
        <end position="2033"/>
    </location>
</feature>
<sequence length="5647" mass="637866">MSLDSSFSSETNNTQIIHLLLIIVGNIGLILLDPLYSSEERSYVPTDPTIYKQLQWALHNWVSQQALPVFLSFLVASIRSLYQRFNFHSSVAQSHLKYVINDSAENGHPVTRNVRTLLRDLVLCEPSDDAAANSLPLSPPDAVFDDQMKMLLTTMMDILIDTLPDLTFCAQRGIKEQLYRDEDNSEKYKTTFERIQTLFRKLLTHSSRLAYLHRLKQNKQRSRSSKDEETFSSHIAIHRPQERSQPLFRNHIQTLIGLVHISILYTTHFSDQNFNFTKLAAGIRSSLMSHPTILHTVSAVCMPSLLEATSVCVIDSSKTWANINTVQRELDESSRVELRIPIVNFPRTSPGLNFFLALFLPSDAPLSIVFVQNMIQCAIPFLASKDEKSRVWVGVLFLFNELLCSGHSKLFEPFLRDLLELVTPNLVHDRREVKWVGITTFVVNLLFVLHRNVRIETVTSKRDERTYFHSWMEQDFVWRNDFDSQFRYSIIHSEEDISNMLRLASLILSQLSRLTQTSSSMILLERNLLTCLLLLLPVPNSILIRLVVHYLWPISFSLAQSYVVSSNNTQHPANVMYHTPSFILLQRPMDPKSHLSTLFPTATQVAHLSIVLSGEYLNLILTSLPSTVLNSIISTCDADLVQSVFIRSRSNINFLTLFGKLGEIGTAPQTVVPEFPSMITRLSTDTVSGSETLSLYLVMEYTRCTDSIKLDEQLDRLTDASAKQVDVGEFKGMEPSSQGPLAGSETLQRDYADSLNSDPLLTPTTISTRIIGEESGSRPMRILLPIGDGIKTAQSILAGLTQENLQHVERDRTVDTLSSDNIVSEAWNFIMNCLAGFMNIMPSNSQSTITWMPNQSAKESSLHSFVPLDPDYHPLYPEPLPHSEVAQLRATGSKQLVELFNNSMDRYVEEFAFRNYVHQQTEPFPQPTSLSAPPHLIPTLLPTFNKSADMYEKERAALKEALVAYFLAFTNPIAMKNVTDELASVPIHFALLCVHAPFQPISPPTSERIPFYTHPIFIPQVCTDQVHFDRLVSCITSPIQPAIIRPHRSLETFDPYVFVDSFFALAPFFPADGLDVPFSDLQSSPTSYIQLFRVFVRVIIAVLEENNHPPLNMDVKAFQKKLLNHESWSIFRPSPNYRMLINDKEDIQLDSSRTINPFPHPQLTIITGSPDDRKEILSEMRLSRELTLHCSSVPTPQSIVNPSQMISGQIQPFCTIDEIHKRDWSPAITNILDYTLQKTLDSIRSHGEQDRYHGMYALDVLIDLYPWEYLLLHEKRIVETLLESFAQYETLLPPEITLSNSQIPSPFSETSDLIIDECGLPDVFELNTNVPAPSILQPITLDQPLHQHPKRKLPLPFIRSESHTNTTLITLLRSIVIRCHPAPLFPTTFTISLEQCHVPESLGTVIGCGHLPHLLSLISITETIISYLHSEQKATRQAALSVLNLLSSLWVTSVERVLKLEDPNRAPVTKDLRRKGMTALFSLPSLNTLRQALHLSGEQLTHNDEDTQPQCLSDIYFDHIFTPINEHTSLKVCFARLFNFGFMLKATNIVLSSEHISAILDFLSQIMIRFGQTVSGKQLFRCISIDCDLKQLQSNPELKAVFDSPFSEADVDKQLQQAVVTLYKQDLIEYLRIIITLLKKLFKHPAITEDQLVHLLTLSCPFISIAKGIPVLFEPSTDFSIEALTSVGLKLLSKIASIKIPPAFHTFLHDTAREILVAYMKPSLPTEAIAALPRSLFFLSRTHMIQLALKEKLIQITDKMQVHLFNSFVVGLRLGNMDFVACILNLFSLIPTPNQTVVRSIASHLRDLFVQVPLLFIDTPLFTVLDDQNGAVEEQSAIIQKNQSELDPLGHVPTHMFIKQFDKPSTLSPSPFTDHFSIPIFSQTFLPLQIASEFIPNIFVRSSFVASVVHFSNTHSELLAELFSDQRESQEVNALLIQLIQHPDASKLRTSIIKMITDDYLNPALPTDQECDPNVFVDTLIKLATTTERHQKASYINHSRVVRSKSHLVKITTEEEVPSQSPDVFSQTSQPPTQLAVEPSTTPEPEEPTEPFVEPPTRGRGRGRRGRFGSDSRMSSQRKTLTDQPKDGSSTLSQDQMGTVSKFLKLKDSFVLPLQHRKWSPSSSSQLDFSTLCIDIIVSSAVPLDSPFLSTITHTDLLASSPPDIHAGFLSKAGLILKLFISSPQEVVRSTTLIKCINSLFATFSDLYHHSPFYLISALSPSVISVLMQLPAVLMHFLRALNSDDLVMDEEMNQPIVGAFQSLASLLNLHSEINFSDIAQFLLYEVPVTFKTAFRIRILKLLFPQLSRPDATRTLPLLKFVTIPIASTMAEQKMKRIFSGKELSLIQEVIAIPSDSRESQPTSLIARYHDNFILRSSKFIFQYEAGDVTERDQMGSIYQTLFLNIPIREAVFSFFSYIVRIFPSIAEPTSSLLHLIKKNISRHPSFAGYQVILSESIALGSHHSDFLSSLETLIQSEPPKHLLQQYLCVLPFSPSLARQHLDDLRRNCLATHPSDTIFEYVSQIQIENYKYPSLCSSAVLMYAISHFNYSISNIPSEGEELKPDYECSWIGNMNTLIDLLTASNSSDSIEIFTAAFPQPQLLLLEPTFFDKCLALLDQNNQFNSTDTKDTKDHLVSMRLCLIQLLLSAIKQLDTRFNSLNVPPEWNLLKSDSVTSGKIAKPLENHFKLARKAFVETAESSNRQIHKLIQHFIQTLKLFNEIDPPSRTQAVMYQNEVIKQIGSDIFFSTYKYTPYLYQFDATHREFTGNTQTLVLSFVSSSIQRLVEEYTKSTENVDFSVSHLSHLFDSFRRTLDVNIPNDDMSDNIWKATTSMMKQIEVKLRDFVALKEKLVELAKITIHNSQNTLMSSDFPIQRRLYFVCWVASLDSSIWPEMDRVYSDVISTVLSIDQPFAHDIAKYYLAATIRRHNLTPDQMDKVARQVRIHIKDGVKLPDPKRPDLRLDTDPTYHHLLRVIEVLSESSSTFEKTPKDKLSSEAVKVQFVRLELLYEAKKKEYVFLSQMGKRCNLNSYNNALFKVYSAYLQMPCPEDFDKSSSVSGNDILGEDTDPLTLPHFVKPLPIKASSAQFYQQTIGMYIQTFSTGDIRMRMNVISLLHNCLPQDLTKRIEFCNLVLDWTSVMPYRGITLTTILLMSLFSEPLSPDNIVKQLRQTPTPIKFAVHTPRLEGWSDFMGSSEQPSARSNPVSSLLFQVDELFLQQLARSTNHTFLISTLYSLMFASESFSNSVVMNFIPALWNHLSDDEQWIISSGFVRILSTDVEMDPMPPILFGSHLSAINSSLRLAYLCRLQPYTANSPLSMIRGKHEHFPIHTQLEKDLPYLICLPPRRGLSSHLPFTVQSPFWNLVPFVTDTHVAYHPVTLTHEISPAVMITSFSLGNLRSRRILMHLLHRLRGCRVGDQRNNPEENVPSLIDSFDTILKLTAGLIQEIPQEEKQSPLPIARHTPTHLSTHLNTIREISSHQTTQKPSSDNVNTIPVVSKTWISPLYPYALPQPLWSTAQNEARQIFHQFSSEQALQSNHSLFSVYFPTKNPNPDKKGETGILSGAELMRSLVSIEKQLKVMNLPKLEPIKPRKPASYATPPHSQTVPVVPSPPALLIPAPIVIRAANELFLQEAVIAYLQLSISEIQANERTFRRGGETRVPISSHHLSDAHYSQTHLTKSGMRIPIVMKSGFERRIDQYNSIHQGIHEKNDPVDINSLFDLSDEQIWGPDGKKPDLRCDLDCLDGDEWFDGEMDDLSDEEADFVFDLASSTSTLLFTDSTVNNKPVESPSKIEDSPNHAVRPCDTHFSLDLTLDTHRPSNIEVSRLKAEPILFQSLLYPRTTNLTIKPNMAIHEIRVKQFHPPEPFSLMGASYKTNQDLLSEVYSMTNNIGLLLAHFRSHPTLPSHSRLVSFISHGYHRQYVQEFAIHHHASLPPEFTREQYDLVTHNPTRLPKTLQPPISEGEFYDLDYVPTIEERLSYPFTPATPEIKNVMREMASGPDVGISLPPNLGPTIGGSDIYGGALKLLDPAYIPVIPTPSEYRVLEMMNTFATKHTMEYSSLHDTLHFILRVGPEQPTLQTFTELSWKLGPSQYIQTQRFLRSIVDDPSRICYGPKYLHSSVFSRLLVLVNQEVPESTRVDALNSMKELAKTNGRWLQHTFSLGSSLSYSDLTMYASRYIDLMEFIEFSEEANQLQPRNVKVDRVHGLVEEKFNRLVHSFLLRPLGFTSQSTAWTDSVLFRAYLLDSCLLVDLPPDLRYKAISPLFSQTAMFLKKYGHNQDSVTPSIALGSLPSYFVGSRFQPTPVDNARLPVIPPLDQRYIPSVTAEQHAATFSEYDKLMLIDIYRHRSNFSAAIDTIRPRKIGPRVNRPPIAVSDRFVSHFSLPEEEPALGASINTIHTIREPNNHLAIGDRSALYVSLALRAATIALASNDSDSDRLWEQVHLLLGNTTLAHERAFLSLEKDSTDWKNWEMLSQVLTKALYDKWNDEYASGYGGRKQNTLNLFSFPPFSLAYAPNVILSKSNMEEIPEELNALNPNDIFIANNVYANDALSSLTLALFSVVLLHPSSAPTYLSQFLISLQRHVVNNRKVDVSLTNSMKRGGSPGVVQTNQRRITSFTWIPHLFYLFNQLPTISRNLLKGVLLDVVEDFPETTFFALSSFIFTQKDYRVVDHQFSKLILAASIPNEGVDRSLSPSARLALIPAAGIHHFYTLSTRNRSLLSMPDDLIHRFIALKPNKSANQPVTTSAISSADARSLWNTMQTKYSDLSRMYETLVNTLSSINLDSTHLIVNSIDVLIHLWLSAFNLATAVKDRNGHVENLPEHLQDLAENRHMSEVHSDRILSLDVCHLHVILLNKFIFTQRENLPSSFYKFATLLPDLFSVQPSLAPTASLVIALQYLCSWRDVLFDACPKTVPLFSYSPTLFRLCPALKKAGVSMPGASMFLSPSSVSPHSLSVLSDKVTELMGHQCQQSQKPQNPATIIQTIHSTIMFKSRCSPFSLYLDVAPLLSLSEDEQHSFRPNTFVPLTVPLLTPLVTFVSQINSLHTFALYSTWFHSKAAKAKNPDFRFPQTSALILPELHSVISIVPSQSSFFLPSLAAMVSQPLANTIIRSPTASQSLLHVNTQAITGLHSHTPSHQFLSKPMQGGSKKDLIPSGEPKQTQNDEALQPGLVCGGQFSEARGLNRSGNRTDLRASNISFGTVPVAVPFCNDLIGLRDLPEGVTMHELMREWGRKIRTTVIPMIPPTKTDDHDLTMKNLCELLPDQTSDTLQDLQNATRTEYHSMGIPKNDDVQIRYVLSLRGISLRTLFSPQNPKIDDLSHPIYRIPTSKQTRITTKEIPICCKEHALHPSLLKAKMRMSQDVLSAAIHRRLPTIEFFQPAMRSMATQMGIGSFITYLCSFTPAHPGALVLYPETGNCVQTVWNWDERWGFGEDEISTNEWWKMGVNYPIIRDVCRPGTFEEQPEKPYSPVRIRCTPSLLRLFGDDILGACYVKSFTQSADCLTDPISQNSIQASLTEFFTIALDSIYRTHPSPPVDIQNTFDSITKACLGELTFKDTFLPTVPDKVAALLRVSDKTPISPTEALHWTASNLSRVAFSRSLILNTAEQLKRDILKPVDTSSYLVIHSALHPDYLSQLPWWWFPWF</sequence>
<protein>
    <submittedName>
        <fullName evidence="3">Uncharacterized protein</fullName>
    </submittedName>
</protein>
<keyword evidence="2" id="KW-1133">Transmembrane helix</keyword>
<proteinExistence type="predicted"/>
<evidence type="ECO:0000256" key="1">
    <source>
        <dbReference type="SAM" id="MobiDB-lite"/>
    </source>
</evidence>
<dbReference type="Proteomes" id="UP001281761">
    <property type="component" value="Unassembled WGS sequence"/>
</dbReference>
<evidence type="ECO:0000313" key="4">
    <source>
        <dbReference type="Proteomes" id="UP001281761"/>
    </source>
</evidence>
<keyword evidence="2" id="KW-0472">Membrane</keyword>
<evidence type="ECO:0000256" key="2">
    <source>
        <dbReference type="SAM" id="Phobius"/>
    </source>
</evidence>
<feature type="region of interest" description="Disordered" evidence="1">
    <location>
        <begin position="216"/>
        <end position="236"/>
    </location>
</feature>
<keyword evidence="2" id="KW-0812">Transmembrane</keyword>
<dbReference type="EMBL" id="JARBJD010000030">
    <property type="protein sequence ID" value="KAK2959343.1"/>
    <property type="molecule type" value="Genomic_DNA"/>
</dbReference>
<reference evidence="3 4" key="1">
    <citation type="journal article" date="2022" name="bioRxiv">
        <title>Genomics of Preaxostyla Flagellates Illuminates Evolutionary Transitions and the Path Towards Mitochondrial Loss.</title>
        <authorList>
            <person name="Novak L.V.F."/>
            <person name="Treitli S.C."/>
            <person name="Pyrih J."/>
            <person name="Halakuc P."/>
            <person name="Pipaliya S.V."/>
            <person name="Vacek V."/>
            <person name="Brzon O."/>
            <person name="Soukal P."/>
            <person name="Eme L."/>
            <person name="Dacks J.B."/>
            <person name="Karnkowska A."/>
            <person name="Elias M."/>
            <person name="Hampl V."/>
        </authorList>
    </citation>
    <scope>NUCLEOTIDE SEQUENCE [LARGE SCALE GENOMIC DNA]</scope>
    <source>
        <strain evidence="3">NAU3</strain>
        <tissue evidence="3">Gut</tissue>
    </source>
</reference>
<feature type="region of interest" description="Disordered" evidence="1">
    <location>
        <begin position="5135"/>
        <end position="5166"/>
    </location>
</feature>
<accession>A0ABQ9Y6J3</accession>
<comment type="caution">
    <text evidence="3">The sequence shown here is derived from an EMBL/GenBank/DDBJ whole genome shotgun (WGS) entry which is preliminary data.</text>
</comment>
<organism evidence="3 4">
    <name type="scientific">Blattamonas nauphoetae</name>
    <dbReference type="NCBI Taxonomy" id="2049346"/>
    <lineage>
        <taxon>Eukaryota</taxon>
        <taxon>Metamonada</taxon>
        <taxon>Preaxostyla</taxon>
        <taxon>Oxymonadida</taxon>
        <taxon>Blattamonas</taxon>
    </lineage>
</organism>
<keyword evidence="4" id="KW-1185">Reference proteome</keyword>
<gene>
    <name evidence="3" type="ORF">BLNAU_5652</name>
</gene>
<name>A0ABQ9Y6J3_9EUKA</name>